<dbReference type="Proteomes" id="UP000192872">
    <property type="component" value="Unassembled WGS sequence"/>
</dbReference>
<accession>A0A1W9HZ99</accession>
<proteinExistence type="inferred from homology"/>
<dbReference type="InterPro" id="IPR029057">
    <property type="entry name" value="PRTase-like"/>
</dbReference>
<dbReference type="Pfam" id="PF00156">
    <property type="entry name" value="Pribosyltran"/>
    <property type="match status" value="1"/>
</dbReference>
<dbReference type="Pfam" id="PF18912">
    <property type="entry name" value="DZR_2"/>
    <property type="match status" value="1"/>
</dbReference>
<dbReference type="CDD" id="cd06223">
    <property type="entry name" value="PRTases_typeI"/>
    <property type="match status" value="1"/>
</dbReference>
<comment type="similarity">
    <text evidence="1">Belongs to the ComF/GntX family.</text>
</comment>
<evidence type="ECO:0008006" key="6">
    <source>
        <dbReference type="Google" id="ProtNLM"/>
    </source>
</evidence>
<dbReference type="InterPro" id="IPR000836">
    <property type="entry name" value="PRTase_dom"/>
</dbReference>
<dbReference type="InterPro" id="IPR051910">
    <property type="entry name" value="ComF/GntX_DNA_util-trans"/>
</dbReference>
<dbReference type="InterPro" id="IPR044005">
    <property type="entry name" value="DZR_2"/>
</dbReference>
<dbReference type="SUPFAM" id="SSF53271">
    <property type="entry name" value="PRTase-like"/>
    <property type="match status" value="1"/>
</dbReference>
<evidence type="ECO:0000313" key="5">
    <source>
        <dbReference type="Proteomes" id="UP000192872"/>
    </source>
</evidence>
<evidence type="ECO:0000256" key="1">
    <source>
        <dbReference type="ARBA" id="ARBA00008007"/>
    </source>
</evidence>
<reference evidence="4 5" key="1">
    <citation type="journal article" date="2017" name="Water Res.">
        <title>Comammox in drinking water systems.</title>
        <authorList>
            <person name="Wang Y."/>
            <person name="Ma L."/>
            <person name="Mao Y."/>
            <person name="Jiang X."/>
            <person name="Xia Y."/>
            <person name="Yu K."/>
            <person name="Li B."/>
            <person name="Zhang T."/>
        </authorList>
    </citation>
    <scope>NUCLEOTIDE SEQUENCE [LARGE SCALE GENOMIC DNA]</scope>
    <source>
        <strain evidence="4">SG_bin8</strain>
    </source>
</reference>
<evidence type="ECO:0000259" key="2">
    <source>
        <dbReference type="Pfam" id="PF00156"/>
    </source>
</evidence>
<feature type="domain" description="Double zinc ribbon" evidence="3">
    <location>
        <begin position="2"/>
        <end position="43"/>
    </location>
</feature>
<dbReference type="PANTHER" id="PTHR47505:SF1">
    <property type="entry name" value="DNA UTILIZATION PROTEIN YHGH"/>
    <property type="match status" value="1"/>
</dbReference>
<sequence length="239" mass="25742">MILPPRCPTCGVGLQDPETLCTGCWAKLSYISRPFCERTATPFVIDPGPGIYAASAYQFPPQWQRARAAVAYEGVATDLVHALKYSDRHEVAPLMARAMHRAGADILEDADLVIPVPLHRSRLWRRRFNQAALLASHIARASGRLCRTDILIRRKATPPQVGLSREARARNMVGAFAIAAQHRALLTGRRVVVIDDVLTTGATLNAAARILGAAGAANVDILVFARAGTTVASDASTTI</sequence>
<evidence type="ECO:0000259" key="3">
    <source>
        <dbReference type="Pfam" id="PF18912"/>
    </source>
</evidence>
<dbReference type="Gene3D" id="3.40.50.2020">
    <property type="match status" value="1"/>
</dbReference>
<organism evidence="4 5">
    <name type="scientific">Candidatus Raskinella chloraquaticus</name>
    <dbReference type="NCBI Taxonomy" id="1951219"/>
    <lineage>
        <taxon>Bacteria</taxon>
        <taxon>Pseudomonadati</taxon>
        <taxon>Pseudomonadota</taxon>
        <taxon>Alphaproteobacteria</taxon>
        <taxon>Hyphomicrobiales</taxon>
        <taxon>Phreatobacteraceae</taxon>
        <taxon>Candidatus Raskinella</taxon>
    </lineage>
</organism>
<comment type="caution">
    <text evidence="4">The sequence shown here is derived from an EMBL/GenBank/DDBJ whole genome shotgun (WGS) entry which is preliminary data.</text>
</comment>
<evidence type="ECO:0000313" key="4">
    <source>
        <dbReference type="EMBL" id="OQW52768.1"/>
    </source>
</evidence>
<dbReference type="AlphaFoldDB" id="A0A1W9HZ99"/>
<feature type="domain" description="Phosphoribosyltransferase" evidence="2">
    <location>
        <begin position="151"/>
        <end position="229"/>
    </location>
</feature>
<dbReference type="EMBL" id="LWDL01000012">
    <property type="protein sequence ID" value="OQW52768.1"/>
    <property type="molecule type" value="Genomic_DNA"/>
</dbReference>
<name>A0A1W9HZ99_9HYPH</name>
<gene>
    <name evidence="4" type="ORF">A4S15_07365</name>
</gene>
<dbReference type="PANTHER" id="PTHR47505">
    <property type="entry name" value="DNA UTILIZATION PROTEIN YHGH"/>
    <property type="match status" value="1"/>
</dbReference>
<dbReference type="STRING" id="1827387.A4S15_07365"/>
<protein>
    <recommendedName>
        <fullName evidence="6">Phosphoribosyltransferase domain-containing protein</fullName>
    </recommendedName>
</protein>